<reference evidence="3 4" key="1">
    <citation type="submission" date="2023-07" db="EMBL/GenBank/DDBJ databases">
        <title>Nocardioides sp. nov WY-20 isolated from soil.</title>
        <authorList>
            <person name="Liu B."/>
            <person name="Wan Y."/>
        </authorList>
    </citation>
    <scope>NUCLEOTIDE SEQUENCE [LARGE SCALE GENOMIC DNA]</scope>
    <source>
        <strain evidence="3 4">WY-20</strain>
    </source>
</reference>
<gene>
    <name evidence="3" type="ORF">Q5722_07630</name>
</gene>
<comment type="caution">
    <text evidence="3">The sequence shown here is derived from an EMBL/GenBank/DDBJ whole genome shotgun (WGS) entry which is preliminary data.</text>
</comment>
<keyword evidence="4" id="KW-1185">Reference proteome</keyword>
<protein>
    <submittedName>
        <fullName evidence="3">TetR/AcrR family transcriptional regulator</fullName>
    </submittedName>
</protein>
<dbReference type="InterPro" id="IPR009057">
    <property type="entry name" value="Homeodomain-like_sf"/>
</dbReference>
<feature type="domain" description="HTH tetR-type" evidence="2">
    <location>
        <begin position="9"/>
        <end position="43"/>
    </location>
</feature>
<name>A0ABT9B0B1_9ACTN</name>
<dbReference type="Pfam" id="PF00440">
    <property type="entry name" value="TetR_N"/>
    <property type="match status" value="1"/>
</dbReference>
<evidence type="ECO:0000313" key="3">
    <source>
        <dbReference type="EMBL" id="MDO7868239.1"/>
    </source>
</evidence>
<dbReference type="RefSeq" id="WP_305027616.1">
    <property type="nucleotide sequence ID" value="NZ_JAUQTA010000001.1"/>
</dbReference>
<organism evidence="3 4">
    <name type="scientific">Nocardioides jiangxiensis</name>
    <dbReference type="NCBI Taxonomy" id="3064524"/>
    <lineage>
        <taxon>Bacteria</taxon>
        <taxon>Bacillati</taxon>
        <taxon>Actinomycetota</taxon>
        <taxon>Actinomycetes</taxon>
        <taxon>Propionibacteriales</taxon>
        <taxon>Nocardioidaceae</taxon>
        <taxon>Nocardioides</taxon>
    </lineage>
</organism>
<dbReference type="Proteomes" id="UP001233314">
    <property type="component" value="Unassembled WGS sequence"/>
</dbReference>
<dbReference type="InterPro" id="IPR001647">
    <property type="entry name" value="HTH_TetR"/>
</dbReference>
<evidence type="ECO:0000259" key="2">
    <source>
        <dbReference type="Pfam" id="PF00440"/>
    </source>
</evidence>
<accession>A0ABT9B0B1</accession>
<dbReference type="SUPFAM" id="SSF46689">
    <property type="entry name" value="Homeodomain-like"/>
    <property type="match status" value="1"/>
</dbReference>
<dbReference type="EMBL" id="JAUQTA010000001">
    <property type="protein sequence ID" value="MDO7868239.1"/>
    <property type="molecule type" value="Genomic_DNA"/>
</dbReference>
<evidence type="ECO:0000313" key="4">
    <source>
        <dbReference type="Proteomes" id="UP001233314"/>
    </source>
</evidence>
<evidence type="ECO:0000256" key="1">
    <source>
        <dbReference type="ARBA" id="ARBA00023125"/>
    </source>
</evidence>
<keyword evidence="1" id="KW-0238">DNA-binding</keyword>
<proteinExistence type="predicted"/>
<sequence length="173" mass="18200">MATDYVLAHGLIGLSLRPLAAELGTSDRMLLYHFGTKDELVADVLRCSNDRAAASIAALAPSRDLRSAVENLWAAVQSDPVDRCTRIYVEASALGLFGQEPYAAVVRAANAVWTAALVAHLVRSGVADDLAPRAAELVDAAFMGFQLDLPLDVDPAARARSVADLADTVAALA</sequence>
<dbReference type="Gene3D" id="1.10.357.10">
    <property type="entry name" value="Tetracycline Repressor, domain 2"/>
    <property type="match status" value="1"/>
</dbReference>